<dbReference type="RefSeq" id="WP_106456055.1">
    <property type="nucleotide sequence ID" value="NZ_PXOH01000005.1"/>
</dbReference>
<feature type="transmembrane region" description="Helical" evidence="1">
    <location>
        <begin position="143"/>
        <end position="161"/>
    </location>
</feature>
<feature type="transmembrane region" description="Helical" evidence="1">
    <location>
        <begin position="39"/>
        <end position="58"/>
    </location>
</feature>
<keyword evidence="3" id="KW-1185">Reference proteome</keyword>
<feature type="transmembrane region" description="Helical" evidence="1">
    <location>
        <begin position="375"/>
        <end position="393"/>
    </location>
</feature>
<feature type="transmembrane region" description="Helical" evidence="1">
    <location>
        <begin position="87"/>
        <end position="104"/>
    </location>
</feature>
<feature type="transmembrane region" description="Helical" evidence="1">
    <location>
        <begin position="110"/>
        <end position="131"/>
    </location>
</feature>
<reference evidence="2 3" key="1">
    <citation type="submission" date="2018-03" db="EMBL/GenBank/DDBJ databases">
        <title>The ancient ancestry and fast evolution of plastids.</title>
        <authorList>
            <person name="Moore K.R."/>
            <person name="Magnabosco C."/>
            <person name="Momper L."/>
            <person name="Gold D.A."/>
            <person name="Bosak T."/>
            <person name="Fournier G.P."/>
        </authorList>
    </citation>
    <scope>NUCLEOTIDE SEQUENCE [LARGE SCALE GENOMIC DNA]</scope>
    <source>
        <strain evidence="2 3">CCALA 016</strain>
    </source>
</reference>
<keyword evidence="1" id="KW-1133">Transmembrane helix</keyword>
<feature type="transmembrane region" description="Helical" evidence="1">
    <location>
        <begin position="497"/>
        <end position="517"/>
    </location>
</feature>
<feature type="transmembrane region" description="Helical" evidence="1">
    <location>
        <begin position="203"/>
        <end position="222"/>
    </location>
</feature>
<keyword evidence="1" id="KW-0472">Membrane</keyword>
<dbReference type="OrthoDB" id="524903at2"/>
<feature type="transmembrane region" description="Helical" evidence="1">
    <location>
        <begin position="234"/>
        <end position="254"/>
    </location>
</feature>
<comment type="caution">
    <text evidence="2">The sequence shown here is derived from an EMBL/GenBank/DDBJ whole genome shotgun (WGS) entry which is preliminary data.</text>
</comment>
<evidence type="ECO:0008006" key="4">
    <source>
        <dbReference type="Google" id="ProtNLM"/>
    </source>
</evidence>
<feature type="transmembrane region" description="Helical" evidence="1">
    <location>
        <begin position="326"/>
        <end position="345"/>
    </location>
</feature>
<organism evidence="2 3">
    <name type="scientific">Aphanothece hegewaldii CCALA 016</name>
    <dbReference type="NCBI Taxonomy" id="2107694"/>
    <lineage>
        <taxon>Bacteria</taxon>
        <taxon>Bacillati</taxon>
        <taxon>Cyanobacteriota</taxon>
        <taxon>Cyanophyceae</taxon>
        <taxon>Oscillatoriophycideae</taxon>
        <taxon>Chroococcales</taxon>
        <taxon>Aphanothecaceae</taxon>
        <taxon>Aphanothece</taxon>
    </lineage>
</organism>
<dbReference type="InterPro" id="IPR049753">
    <property type="entry name" value="EPS_HpsL-like"/>
</dbReference>
<keyword evidence="1" id="KW-0812">Transmembrane</keyword>
<feature type="transmembrane region" description="Helical" evidence="1">
    <location>
        <begin position="304"/>
        <end position="321"/>
    </location>
</feature>
<name>A0A2T1M0B4_9CHRO</name>
<dbReference type="Proteomes" id="UP000239001">
    <property type="component" value="Unassembled WGS sequence"/>
</dbReference>
<evidence type="ECO:0000313" key="3">
    <source>
        <dbReference type="Proteomes" id="UP000239001"/>
    </source>
</evidence>
<gene>
    <name evidence="2" type="ORF">C7H19_06355</name>
</gene>
<dbReference type="NCBIfam" id="NF038300">
    <property type="entry name" value="EPS_HpsL"/>
    <property type="match status" value="1"/>
</dbReference>
<reference evidence="2 3" key="2">
    <citation type="submission" date="2018-03" db="EMBL/GenBank/DDBJ databases">
        <authorList>
            <person name="Keele B.F."/>
        </authorList>
    </citation>
    <scope>NUCLEOTIDE SEQUENCE [LARGE SCALE GENOMIC DNA]</scope>
    <source>
        <strain evidence="2 3">CCALA 016</strain>
    </source>
</reference>
<proteinExistence type="predicted"/>
<evidence type="ECO:0000256" key="1">
    <source>
        <dbReference type="SAM" id="Phobius"/>
    </source>
</evidence>
<accession>A0A2T1M0B4</accession>
<dbReference type="AlphaFoldDB" id="A0A2T1M0B4"/>
<sequence>MLKRTIKTQKESTKKETTKLSLQEQLARKRQAKENQKKLITVSSSAIAAGLVIGLPIALLAKPVYGLITALVIPILILSFFYPRAALWMFLIYIPFNGTITYWVSGENPILQVSKDIFYLPALLGLIFECVRDKKPILVPRKLMPTLAFLLFYCLLVLFVVNLSRETLPFCDTLTEKFLPNPQGGLPIRVPCKEGSPFLQGLLGLKVLMGYIPLIFCAYYFVDSKQKLLNIGRLLVILAIICCSLALVQYWLLYTGRCIGTRGMMGEDLFQAQIASRCFIGGAVLFSPEYNQIRLPGTFASPWHWGWFLVANSAICFASAFSEKAFWWKITGLAGLALVFINAIICGQRLSFLLVPIIIVVLLILTGQLKQFKQLIVIGVILVIFLSIGFSFFNSEFIQQRVDSFVGRWNQSPPQEFIVKQVNFALSNQRGILGNGLGRGTSSARVFGPISFLETFHSKLIFELGMIGFIIYMIFLTHLLILAFLSYRSIRDPSLRSFASSFWIFLVIISYLPYWYPLDTDPVGIYYWFFAGIIFKLPIIDKQEQQLKENPPLTLAETLKIKRKKLSWA</sequence>
<feature type="transmembrane region" description="Helical" evidence="1">
    <location>
        <begin position="460"/>
        <end position="485"/>
    </location>
</feature>
<feature type="transmembrane region" description="Helical" evidence="1">
    <location>
        <begin position="64"/>
        <end position="82"/>
    </location>
</feature>
<feature type="transmembrane region" description="Helical" evidence="1">
    <location>
        <begin position="523"/>
        <end position="540"/>
    </location>
</feature>
<feature type="transmembrane region" description="Helical" evidence="1">
    <location>
        <begin position="351"/>
        <end position="368"/>
    </location>
</feature>
<protein>
    <recommendedName>
        <fullName evidence="4">Bacterial cell division membrane protein</fullName>
    </recommendedName>
</protein>
<dbReference type="EMBL" id="PXOH01000005">
    <property type="protein sequence ID" value="PSF38090.1"/>
    <property type="molecule type" value="Genomic_DNA"/>
</dbReference>
<evidence type="ECO:0000313" key="2">
    <source>
        <dbReference type="EMBL" id="PSF38090.1"/>
    </source>
</evidence>